<sequence length="521" mass="57571">MVKLEIKSTETFAAVSPIRYSITFSTDKRVFAFSSVNDICFAASECLENPSKKGIILTIPLKKPAACLFFVKNEKTHDSGSDILLVIDSAGQLHVFDVKLLDDWQLEVSEVETGQPIDLPSDFCHGQSIGEDKVYFWCRRNVIFCRKHGSLNIQQFSSKADVKCFDSIVFNNLIFCVFGCVNGNVHFMEVDVTQEDFKFNMVGLVMPAPVPVTNVALKMIGDSIIAVFNHGTKVTAVSWEPAQSSSTDGSSLKVKRQLEMGGKHWFLSTDSVIGDFTSDISSLVFAKEKNRLLIVTNDRDFGVYDYKEDMENSGRFNWINVMLGGEAGERPFGYCGGVFAPNEEQLIIYNTRGAVIPFKMDKKGEDFYVATETAPPFNGHLSSITGAHWDPTGTLLFTAGSRSREIHILAPMNDGSICQIARPESHQYDIQCFAVVSGLTMIVGSDELPFRVYRASANYVESVKNLVGLDSEKLRKNEKSLPTTPFFKQAVLGVLNVAAGDSQADDEDHSGMVFTGEFGIN</sequence>
<organism evidence="1 2">
    <name type="scientific">Panagrolaimus sp. JU765</name>
    <dbReference type="NCBI Taxonomy" id="591449"/>
    <lineage>
        <taxon>Eukaryota</taxon>
        <taxon>Metazoa</taxon>
        <taxon>Ecdysozoa</taxon>
        <taxon>Nematoda</taxon>
        <taxon>Chromadorea</taxon>
        <taxon>Rhabditida</taxon>
        <taxon>Tylenchina</taxon>
        <taxon>Panagrolaimomorpha</taxon>
        <taxon>Panagrolaimoidea</taxon>
        <taxon>Panagrolaimidae</taxon>
        <taxon>Panagrolaimus</taxon>
    </lineage>
</organism>
<protein>
    <submittedName>
        <fullName evidence="2">Uncharacterized protein</fullName>
    </submittedName>
</protein>
<evidence type="ECO:0000313" key="1">
    <source>
        <dbReference type="Proteomes" id="UP000887576"/>
    </source>
</evidence>
<accession>A0AC34QXS5</accession>
<reference evidence="2" key="1">
    <citation type="submission" date="2022-11" db="UniProtKB">
        <authorList>
            <consortium name="WormBaseParasite"/>
        </authorList>
    </citation>
    <scope>IDENTIFICATION</scope>
</reference>
<name>A0AC34QXS5_9BILA</name>
<dbReference type="Proteomes" id="UP000887576">
    <property type="component" value="Unplaced"/>
</dbReference>
<evidence type="ECO:0000313" key="2">
    <source>
        <dbReference type="WBParaSite" id="JU765_v2.g20268.t1"/>
    </source>
</evidence>
<proteinExistence type="predicted"/>
<dbReference type="WBParaSite" id="JU765_v2.g20268.t1">
    <property type="protein sequence ID" value="JU765_v2.g20268.t1"/>
    <property type="gene ID" value="JU765_v2.g20268"/>
</dbReference>